<evidence type="ECO:0000256" key="1">
    <source>
        <dbReference type="ARBA" id="ARBA00004123"/>
    </source>
</evidence>
<dbReference type="EMBL" id="AB359957">
    <property type="protein sequence ID" value="BAG31396.1"/>
    <property type="molecule type" value="mRNA"/>
</dbReference>
<proteinExistence type="evidence at transcript level"/>
<dbReference type="FunFam" id="3.40.1810.10:FF:000003">
    <property type="entry name" value="MADS-box transcription factor MADS-MC"/>
    <property type="match status" value="1"/>
</dbReference>
<comment type="function">
    <text evidence="6">Probable transcription factor.</text>
</comment>
<dbReference type="InterPro" id="IPR050142">
    <property type="entry name" value="MADS-box/MEF2_TF"/>
</dbReference>
<dbReference type="SUPFAM" id="SSF55455">
    <property type="entry name" value="SRF-like"/>
    <property type="match status" value="1"/>
</dbReference>
<accession>B2DCP7</accession>
<name>B2DCP7_9LAMI</name>
<keyword evidence="3" id="KW-0238">DNA-binding</keyword>
<dbReference type="GO" id="GO:0003700">
    <property type="term" value="F:DNA-binding transcription factor activity"/>
    <property type="evidence" value="ECO:0007669"/>
    <property type="project" value="InterPro"/>
</dbReference>
<evidence type="ECO:0000313" key="8">
    <source>
        <dbReference type="EMBL" id="BAG31396.1"/>
    </source>
</evidence>
<protein>
    <submittedName>
        <fullName evidence="8">RIN-like MADS-box protein</fullName>
    </submittedName>
</protein>
<evidence type="ECO:0000259" key="7">
    <source>
        <dbReference type="PROSITE" id="PS50066"/>
    </source>
</evidence>
<dbReference type="GO" id="GO:0005634">
    <property type="term" value="C:nucleus"/>
    <property type="evidence" value="ECO:0007669"/>
    <property type="project" value="UniProtKB-SubCell"/>
</dbReference>
<dbReference type="Pfam" id="PF01486">
    <property type="entry name" value="K-box"/>
    <property type="match status" value="1"/>
</dbReference>
<evidence type="ECO:0000256" key="3">
    <source>
        <dbReference type="ARBA" id="ARBA00023125"/>
    </source>
</evidence>
<dbReference type="InterPro" id="IPR002487">
    <property type="entry name" value="TF_Kbox"/>
</dbReference>
<feature type="domain" description="MADS-box" evidence="7">
    <location>
        <begin position="1"/>
        <end position="61"/>
    </location>
</feature>
<dbReference type="SMART" id="SM00432">
    <property type="entry name" value="MADS"/>
    <property type="match status" value="1"/>
</dbReference>
<dbReference type="PROSITE" id="PS00350">
    <property type="entry name" value="MADS_BOX_1"/>
    <property type="match status" value="1"/>
</dbReference>
<organism evidence="8">
    <name type="scientific">Torenia fournieri</name>
    <name type="common">wishbone flower</name>
    <dbReference type="NCBI Taxonomy" id="68875"/>
    <lineage>
        <taxon>Eukaryota</taxon>
        <taxon>Viridiplantae</taxon>
        <taxon>Streptophyta</taxon>
        <taxon>Embryophyta</taxon>
        <taxon>Tracheophyta</taxon>
        <taxon>Spermatophyta</taxon>
        <taxon>Magnoliopsida</taxon>
        <taxon>eudicotyledons</taxon>
        <taxon>Gunneridae</taxon>
        <taxon>Pentapetalae</taxon>
        <taxon>asterids</taxon>
        <taxon>lamiids</taxon>
        <taxon>Lamiales</taxon>
        <taxon>Linderniaceae</taxon>
        <taxon>Torenia</taxon>
    </lineage>
</organism>
<evidence type="ECO:0000256" key="6">
    <source>
        <dbReference type="ARBA" id="ARBA00037260"/>
    </source>
</evidence>
<dbReference type="PROSITE" id="PS50066">
    <property type="entry name" value="MADS_BOX_2"/>
    <property type="match status" value="1"/>
</dbReference>
<evidence type="ECO:0000256" key="5">
    <source>
        <dbReference type="ARBA" id="ARBA00023242"/>
    </source>
</evidence>
<dbReference type="GO" id="GO:0000977">
    <property type="term" value="F:RNA polymerase II transcription regulatory region sequence-specific DNA binding"/>
    <property type="evidence" value="ECO:0007669"/>
    <property type="project" value="InterPro"/>
</dbReference>
<reference evidence="8" key="1">
    <citation type="submission" date="2007-09" db="EMBL/GenBank/DDBJ databases">
        <title>Cloning of MADS-box genes from Torenia.</title>
        <authorList>
            <person name="Niki T."/>
            <person name="Nishijima T."/>
        </authorList>
    </citation>
    <scope>NUCLEOTIDE SEQUENCE</scope>
</reference>
<gene>
    <name evidence="8" type="primary">MADSC4</name>
</gene>
<evidence type="ECO:0000256" key="2">
    <source>
        <dbReference type="ARBA" id="ARBA00023015"/>
    </source>
</evidence>
<dbReference type="InterPro" id="IPR033896">
    <property type="entry name" value="MEF2-like_N"/>
</dbReference>
<dbReference type="PANTHER" id="PTHR48019">
    <property type="entry name" value="SERUM RESPONSE FACTOR HOMOLOG"/>
    <property type="match status" value="1"/>
</dbReference>
<evidence type="ECO:0000256" key="4">
    <source>
        <dbReference type="ARBA" id="ARBA00023163"/>
    </source>
</evidence>
<comment type="subcellular location">
    <subcellularLocation>
        <location evidence="1">Nucleus</location>
    </subcellularLocation>
</comment>
<dbReference type="GO" id="GO:0045944">
    <property type="term" value="P:positive regulation of transcription by RNA polymerase II"/>
    <property type="evidence" value="ECO:0007669"/>
    <property type="project" value="InterPro"/>
</dbReference>
<dbReference type="Gene3D" id="3.40.1810.10">
    <property type="entry name" value="Transcription factor, MADS-box"/>
    <property type="match status" value="1"/>
</dbReference>
<dbReference type="Pfam" id="PF00319">
    <property type="entry name" value="SRF-TF"/>
    <property type="match status" value="1"/>
</dbReference>
<dbReference type="PRINTS" id="PR00404">
    <property type="entry name" value="MADSDOMAIN"/>
</dbReference>
<dbReference type="InterPro" id="IPR002100">
    <property type="entry name" value="TF_MADSbox"/>
</dbReference>
<dbReference type="GO" id="GO:0046983">
    <property type="term" value="F:protein dimerization activity"/>
    <property type="evidence" value="ECO:0007669"/>
    <property type="project" value="InterPro"/>
</dbReference>
<sequence length="196" mass="22184">MGRRKLEIKRIENKSARQVTFSKRRNGLLKKAKEISVLCDVDVAVIIISSRGKLYNYSSNSSLVETLQRYHRQHEIEPGPSSGVCTKKANNSNYARFLTSEELIQTVESELGENCPDCLSVTDLLHLENQFQTALIQARSTKTQLLLDSITTLQEKEKSLVEEKKLLDQQACQTKSNDKTKMLDLNALPDDDDGRI</sequence>
<dbReference type="AlphaFoldDB" id="B2DCP7"/>
<dbReference type="CDD" id="cd00265">
    <property type="entry name" value="MADS_MEF2_like"/>
    <property type="match status" value="1"/>
</dbReference>
<keyword evidence="5" id="KW-0539">Nucleus</keyword>
<keyword evidence="4" id="KW-0804">Transcription</keyword>
<keyword evidence="2" id="KW-0805">Transcription regulation</keyword>
<dbReference type="InterPro" id="IPR036879">
    <property type="entry name" value="TF_MADSbox_sf"/>
</dbReference>